<dbReference type="CDD" id="cd11377">
    <property type="entry name" value="Pro-peptidase_S53"/>
    <property type="match status" value="1"/>
</dbReference>
<dbReference type="InterPro" id="IPR036852">
    <property type="entry name" value="Peptidase_S8/S53_dom_sf"/>
</dbReference>
<keyword evidence="11" id="KW-1185">Reference proteome</keyword>
<feature type="domain" description="Peptidase S53" evidence="9">
    <location>
        <begin position="242"/>
        <end position="669"/>
    </location>
</feature>
<keyword evidence="5" id="KW-0720">Serine protease</keyword>
<gene>
    <name evidence="10" type="ORF">I2501_00575</name>
</gene>
<reference evidence="10" key="1">
    <citation type="submission" date="2020-11" db="EMBL/GenBank/DDBJ databases">
        <title>Isolation and identification of active actinomycetes.</title>
        <authorList>
            <person name="Yu B."/>
        </authorList>
    </citation>
    <scope>NUCLEOTIDE SEQUENCE</scope>
    <source>
        <strain evidence="10">NEAU-YB345</strain>
    </source>
</reference>
<dbReference type="GO" id="GO:0006508">
    <property type="term" value="P:proteolysis"/>
    <property type="evidence" value="ECO:0007669"/>
    <property type="project" value="UniProtKB-KW"/>
</dbReference>
<feature type="signal peptide" evidence="8">
    <location>
        <begin position="1"/>
        <end position="24"/>
    </location>
</feature>
<accession>A0A931FAL5</accession>
<keyword evidence="8" id="KW-0732">Signal</keyword>
<keyword evidence="4" id="KW-0378">Hydrolase</keyword>
<dbReference type="PANTHER" id="PTHR14218:SF15">
    <property type="entry name" value="TRIPEPTIDYL-PEPTIDASE 1"/>
    <property type="match status" value="1"/>
</dbReference>
<dbReference type="PROSITE" id="PS51695">
    <property type="entry name" value="SEDOLISIN"/>
    <property type="match status" value="1"/>
</dbReference>
<evidence type="ECO:0000256" key="5">
    <source>
        <dbReference type="ARBA" id="ARBA00022825"/>
    </source>
</evidence>
<dbReference type="GO" id="GO:0004252">
    <property type="term" value="F:serine-type endopeptidase activity"/>
    <property type="evidence" value="ECO:0007669"/>
    <property type="project" value="InterPro"/>
</dbReference>
<feature type="chain" id="PRO_5038351075" evidence="8">
    <location>
        <begin position="25"/>
        <end position="669"/>
    </location>
</feature>
<dbReference type="AlphaFoldDB" id="A0A931FAL5"/>
<proteinExistence type="predicted"/>
<dbReference type="Proteomes" id="UP000657385">
    <property type="component" value="Unassembled WGS sequence"/>
</dbReference>
<dbReference type="Pfam" id="PF09286">
    <property type="entry name" value="Pro-kuma_activ"/>
    <property type="match status" value="1"/>
</dbReference>
<dbReference type="InterPro" id="IPR050819">
    <property type="entry name" value="Tripeptidyl-peptidase_I"/>
</dbReference>
<dbReference type="GO" id="GO:0008240">
    <property type="term" value="F:tripeptidyl-peptidase activity"/>
    <property type="evidence" value="ECO:0007669"/>
    <property type="project" value="TreeGrafter"/>
</dbReference>
<evidence type="ECO:0000256" key="1">
    <source>
        <dbReference type="ARBA" id="ARBA00001913"/>
    </source>
</evidence>
<evidence type="ECO:0000256" key="6">
    <source>
        <dbReference type="ARBA" id="ARBA00022837"/>
    </source>
</evidence>
<dbReference type="InterPro" id="IPR030400">
    <property type="entry name" value="Sedolisin_dom"/>
</dbReference>
<dbReference type="SUPFAM" id="SSF52743">
    <property type="entry name" value="Subtilisin-like"/>
    <property type="match status" value="1"/>
</dbReference>
<evidence type="ECO:0000313" key="11">
    <source>
        <dbReference type="Proteomes" id="UP000657385"/>
    </source>
</evidence>
<dbReference type="InterPro" id="IPR015366">
    <property type="entry name" value="S53_propep"/>
</dbReference>
<keyword evidence="7" id="KW-0865">Zymogen</keyword>
<dbReference type="Gene3D" id="3.40.50.200">
    <property type="entry name" value="Peptidase S8/S53 domain"/>
    <property type="match status" value="1"/>
</dbReference>
<organism evidence="10 11">
    <name type="scientific">Streptacidiphilus fuscans</name>
    <dbReference type="NCBI Taxonomy" id="2789292"/>
    <lineage>
        <taxon>Bacteria</taxon>
        <taxon>Bacillati</taxon>
        <taxon>Actinomycetota</taxon>
        <taxon>Actinomycetes</taxon>
        <taxon>Kitasatosporales</taxon>
        <taxon>Streptomycetaceae</taxon>
        <taxon>Streptacidiphilus</taxon>
    </lineage>
</organism>
<protein>
    <submittedName>
        <fullName evidence="10">S8/S53 family peptidase</fullName>
    </submittedName>
</protein>
<evidence type="ECO:0000313" key="10">
    <source>
        <dbReference type="EMBL" id="MBF9066528.1"/>
    </source>
</evidence>
<name>A0A931FAL5_9ACTN</name>
<evidence type="ECO:0000256" key="7">
    <source>
        <dbReference type="ARBA" id="ARBA00023145"/>
    </source>
</evidence>
<dbReference type="RefSeq" id="WP_196191729.1">
    <property type="nucleotide sequence ID" value="NZ_JADPRT010000001.1"/>
</dbReference>
<dbReference type="SUPFAM" id="SSF54897">
    <property type="entry name" value="Protease propeptides/inhibitors"/>
    <property type="match status" value="1"/>
</dbReference>
<sequence>MATVAAASLALVTGSLALAAPSQAAPAPAVPQAKVLPGSHPGWATAAASKGAVAAGTLTTATVYLQGQDPAALAAYAIAVSDPSSPEYGHYLTAAEAKARFLATPSQVTAVQNWLTGAGLQIVSSSDHQIDVRGEAAAIKRAFGTGLDRYSVKGRLLQAPTGSVTVPGDVAASVLGVDGLASQAPSVRPTYVPDSKVAKTTGASAKGGGLATTPTCSTSWDQKKADGAPRGYTDTTYYDQCSFQPSQLRQAYGITKTGMTGKGATIAIVDAYGSSTMLADADQYATNHGDQPFRSGQYTEIVTPAQWNSEAACQGAAGWAPEESLDVEMSHGLAPDANVVYVGANSCNDNDLQAALSNIVDNHLADIVSNSWSGLMYSSAAGDGESPTSIAAYEQIFEQGAAEGIGFDFSAGDCGDNSPGAAATGVNCDPTTTKAQAGYPSSDPFVTDVGGSALAVSDPKGDYKFETDMGTLLSNLNSTGTGWNPLPGSFFFGGGGGTSDYFAQPYYQKGIVPTALSHTLMTGATSATAQRVTPDVAMVGDLFTSVLVGFSDGSPYSEGGYGGTSVSSPCWTAVQADAIQARGDRPLGFANPEIYDRFGTKDFHDIVNKTALNGQPPLNAVFDNGLQNGSLNAALVAFGRDYGLVATPGFSNATGVGSPTAAYLESYEH</sequence>
<evidence type="ECO:0000256" key="2">
    <source>
        <dbReference type="ARBA" id="ARBA00022670"/>
    </source>
</evidence>
<dbReference type="SMART" id="SM00944">
    <property type="entry name" value="Pro-kuma_activ"/>
    <property type="match status" value="1"/>
</dbReference>
<dbReference type="GO" id="GO:0046872">
    <property type="term" value="F:metal ion binding"/>
    <property type="evidence" value="ECO:0007669"/>
    <property type="project" value="UniProtKB-KW"/>
</dbReference>
<comment type="caution">
    <text evidence="10">The sequence shown here is derived from an EMBL/GenBank/DDBJ whole genome shotgun (WGS) entry which is preliminary data.</text>
</comment>
<evidence type="ECO:0000259" key="9">
    <source>
        <dbReference type="PROSITE" id="PS51695"/>
    </source>
</evidence>
<keyword evidence="3" id="KW-0479">Metal-binding</keyword>
<dbReference type="EMBL" id="JADPRT010000001">
    <property type="protein sequence ID" value="MBF9066528.1"/>
    <property type="molecule type" value="Genomic_DNA"/>
</dbReference>
<dbReference type="PANTHER" id="PTHR14218">
    <property type="entry name" value="PROTEASE S8 TRIPEPTIDYL PEPTIDASE I CLN2"/>
    <property type="match status" value="1"/>
</dbReference>
<dbReference type="CDD" id="cd04056">
    <property type="entry name" value="Peptidases_S53"/>
    <property type="match status" value="1"/>
</dbReference>
<evidence type="ECO:0000256" key="3">
    <source>
        <dbReference type="ARBA" id="ARBA00022723"/>
    </source>
</evidence>
<evidence type="ECO:0000256" key="8">
    <source>
        <dbReference type="SAM" id="SignalP"/>
    </source>
</evidence>
<keyword evidence="2" id="KW-0645">Protease</keyword>
<evidence type="ECO:0000256" key="4">
    <source>
        <dbReference type="ARBA" id="ARBA00022801"/>
    </source>
</evidence>
<comment type="cofactor">
    <cofactor evidence="1">
        <name>Ca(2+)</name>
        <dbReference type="ChEBI" id="CHEBI:29108"/>
    </cofactor>
</comment>
<keyword evidence="6" id="KW-0106">Calcium</keyword>